<proteinExistence type="inferred from homology"/>
<evidence type="ECO:0000313" key="11">
    <source>
        <dbReference type="EMBL" id="RWS23051.1"/>
    </source>
</evidence>
<evidence type="ECO:0000256" key="1">
    <source>
        <dbReference type="ARBA" id="ARBA00001947"/>
    </source>
</evidence>
<dbReference type="Gene3D" id="3.40.390.10">
    <property type="entry name" value="Collagenase (Catalytic Domain)"/>
    <property type="match status" value="2"/>
</dbReference>
<sequence>MDTKKTKIAIGALALVCLILTFTLIGVAVNKKNSANDQNGGSFDFSEVCNSNECKAVEILTTDERLKEQSGAMKKANTFYDSCTALRIYVLYKQKIHNFLSDKNDIDALQELTDVMTENQDFPIFNENWNEDSFNWQSSYVYSDTNFGEQSFFNYTIDSFTRNASYIQITSPQYFLIAHITEDPRLSFKEKTDADETFRKTMKAYIQVLGITSSTTLSDNDIDNILDDVISFEKQLVRIGVPYYESIKESNKVEVNFTDVNAKFPDLNLENLLTQLFNTVNIKLNKNDTIQISDVTYFEQLGNVLKLTSKKTLANYMKLNILNSIAAIPISATILGLEPVQKAILCTTLTEQVFGLALSRFYVKYYLQDSTVQEMKAFVTELNRMISYIAVPSWVATDDDLDKVYGDMSIMQNYKFINNQRTAIGWLKKKLLKQIRPQNESIIDILKGNPSEVNAFNAFMENIFRVKIGILNQPFYYHNAPIGVNFGSIGYVLGHEILHGFDNEGAQHDYKGHKKMWWSNETWEVYQKKVKCFV</sequence>
<comment type="similarity">
    <text evidence="2">Belongs to the peptidase M13 family.</text>
</comment>
<keyword evidence="12" id="KW-1185">Reference proteome</keyword>
<reference evidence="11 12" key="1">
    <citation type="journal article" date="2018" name="Gigascience">
        <title>Genomes of trombidid mites reveal novel predicted allergens and laterally-transferred genes associated with secondary metabolism.</title>
        <authorList>
            <person name="Dong X."/>
            <person name="Chaisiri K."/>
            <person name="Xia D."/>
            <person name="Armstrong S.D."/>
            <person name="Fang Y."/>
            <person name="Donnelly M.J."/>
            <person name="Kadowaki T."/>
            <person name="McGarry J.W."/>
            <person name="Darby A.C."/>
            <person name="Makepeace B.L."/>
        </authorList>
    </citation>
    <scope>NUCLEOTIDE SEQUENCE [LARGE SCALE GENOMIC DNA]</scope>
    <source>
        <strain evidence="11">UoL-UT</strain>
    </source>
</reference>
<dbReference type="InterPro" id="IPR018497">
    <property type="entry name" value="Peptidase_M13_C"/>
</dbReference>
<dbReference type="SUPFAM" id="SSF55486">
    <property type="entry name" value="Metalloproteases ('zincins'), catalytic domain"/>
    <property type="match status" value="1"/>
</dbReference>
<keyword evidence="6" id="KW-0862">Zinc</keyword>
<dbReference type="InterPro" id="IPR000718">
    <property type="entry name" value="Peptidase_M13"/>
</dbReference>
<evidence type="ECO:0000256" key="7">
    <source>
        <dbReference type="ARBA" id="ARBA00023049"/>
    </source>
</evidence>
<evidence type="ECO:0000259" key="10">
    <source>
        <dbReference type="Pfam" id="PF05649"/>
    </source>
</evidence>
<name>A0A443S6C0_9ACAR</name>
<dbReference type="STRING" id="299467.A0A443S6C0"/>
<dbReference type="EMBL" id="NCKV01007229">
    <property type="protein sequence ID" value="RWS23051.1"/>
    <property type="molecule type" value="Genomic_DNA"/>
</dbReference>
<dbReference type="InterPro" id="IPR042089">
    <property type="entry name" value="Peptidase_M13_dom_2"/>
</dbReference>
<evidence type="ECO:0000256" key="4">
    <source>
        <dbReference type="ARBA" id="ARBA00022723"/>
    </source>
</evidence>
<keyword evidence="8" id="KW-1133">Transmembrane helix</keyword>
<evidence type="ECO:0000256" key="8">
    <source>
        <dbReference type="SAM" id="Phobius"/>
    </source>
</evidence>
<comment type="cofactor">
    <cofactor evidence="1">
        <name>Zn(2+)</name>
        <dbReference type="ChEBI" id="CHEBI:29105"/>
    </cofactor>
</comment>
<evidence type="ECO:0000256" key="2">
    <source>
        <dbReference type="ARBA" id="ARBA00007357"/>
    </source>
</evidence>
<dbReference type="Pfam" id="PF01431">
    <property type="entry name" value="Peptidase_M13"/>
    <property type="match status" value="1"/>
</dbReference>
<dbReference type="Proteomes" id="UP000288716">
    <property type="component" value="Unassembled WGS sequence"/>
</dbReference>
<evidence type="ECO:0000256" key="3">
    <source>
        <dbReference type="ARBA" id="ARBA00022670"/>
    </source>
</evidence>
<keyword evidence="5" id="KW-0378">Hydrolase</keyword>
<dbReference type="GO" id="GO:0016485">
    <property type="term" value="P:protein processing"/>
    <property type="evidence" value="ECO:0007669"/>
    <property type="project" value="TreeGrafter"/>
</dbReference>
<evidence type="ECO:0000259" key="9">
    <source>
        <dbReference type="Pfam" id="PF01431"/>
    </source>
</evidence>
<feature type="domain" description="Peptidase M13 C-terminal" evidence="9">
    <location>
        <begin position="454"/>
        <end position="533"/>
    </location>
</feature>
<dbReference type="InterPro" id="IPR024079">
    <property type="entry name" value="MetalloPept_cat_dom_sf"/>
</dbReference>
<gene>
    <name evidence="11" type="ORF">B4U80_13443</name>
</gene>
<dbReference type="PROSITE" id="PS51885">
    <property type="entry name" value="NEPRILYSIN"/>
    <property type="match status" value="1"/>
</dbReference>
<dbReference type="PRINTS" id="PR00786">
    <property type="entry name" value="NEPRILYSIN"/>
</dbReference>
<organism evidence="11 12">
    <name type="scientific">Leptotrombidium deliense</name>
    <dbReference type="NCBI Taxonomy" id="299467"/>
    <lineage>
        <taxon>Eukaryota</taxon>
        <taxon>Metazoa</taxon>
        <taxon>Ecdysozoa</taxon>
        <taxon>Arthropoda</taxon>
        <taxon>Chelicerata</taxon>
        <taxon>Arachnida</taxon>
        <taxon>Acari</taxon>
        <taxon>Acariformes</taxon>
        <taxon>Trombidiformes</taxon>
        <taxon>Prostigmata</taxon>
        <taxon>Anystina</taxon>
        <taxon>Parasitengona</taxon>
        <taxon>Trombiculoidea</taxon>
        <taxon>Trombiculidae</taxon>
        <taxon>Leptotrombidium</taxon>
    </lineage>
</organism>
<feature type="transmembrane region" description="Helical" evidence="8">
    <location>
        <begin position="7"/>
        <end position="29"/>
    </location>
</feature>
<evidence type="ECO:0000256" key="6">
    <source>
        <dbReference type="ARBA" id="ARBA00022833"/>
    </source>
</evidence>
<dbReference type="AlphaFoldDB" id="A0A443S6C0"/>
<comment type="caution">
    <text evidence="11">The sequence shown here is derived from an EMBL/GenBank/DDBJ whole genome shotgun (WGS) entry which is preliminary data.</text>
</comment>
<dbReference type="GO" id="GO:0046872">
    <property type="term" value="F:metal ion binding"/>
    <property type="evidence" value="ECO:0007669"/>
    <property type="project" value="UniProtKB-KW"/>
</dbReference>
<feature type="domain" description="Peptidase M13 N-terminal" evidence="10">
    <location>
        <begin position="31"/>
        <end position="383"/>
    </location>
</feature>
<keyword evidence="3" id="KW-0645">Protease</keyword>
<feature type="non-terminal residue" evidence="11">
    <location>
        <position position="534"/>
    </location>
</feature>
<dbReference type="Gene3D" id="1.10.1380.10">
    <property type="entry name" value="Neutral endopeptidase , domain2"/>
    <property type="match status" value="2"/>
</dbReference>
<evidence type="ECO:0000313" key="12">
    <source>
        <dbReference type="Proteomes" id="UP000288716"/>
    </source>
</evidence>
<dbReference type="PANTHER" id="PTHR11733">
    <property type="entry name" value="ZINC METALLOPROTEASE FAMILY M13 NEPRILYSIN-RELATED"/>
    <property type="match status" value="1"/>
</dbReference>
<dbReference type="Pfam" id="PF05649">
    <property type="entry name" value="Peptidase_M13_N"/>
    <property type="match status" value="1"/>
</dbReference>
<protein>
    <submittedName>
        <fullName evidence="11">Uncharacterized protein</fullName>
    </submittedName>
</protein>
<evidence type="ECO:0000256" key="5">
    <source>
        <dbReference type="ARBA" id="ARBA00022801"/>
    </source>
</evidence>
<keyword evidence="4" id="KW-0479">Metal-binding</keyword>
<dbReference type="VEuPathDB" id="VectorBase:LDEU008989"/>
<accession>A0A443S6C0</accession>
<dbReference type="GO" id="GO:0005886">
    <property type="term" value="C:plasma membrane"/>
    <property type="evidence" value="ECO:0007669"/>
    <property type="project" value="TreeGrafter"/>
</dbReference>
<dbReference type="OrthoDB" id="6475849at2759"/>
<keyword evidence="7" id="KW-0482">Metalloprotease</keyword>
<dbReference type="PANTHER" id="PTHR11733:SF167">
    <property type="entry name" value="FI17812P1-RELATED"/>
    <property type="match status" value="1"/>
</dbReference>
<dbReference type="GO" id="GO:0004222">
    <property type="term" value="F:metalloendopeptidase activity"/>
    <property type="evidence" value="ECO:0007669"/>
    <property type="project" value="InterPro"/>
</dbReference>
<dbReference type="InterPro" id="IPR008753">
    <property type="entry name" value="Peptidase_M13_N"/>
</dbReference>
<keyword evidence="8" id="KW-0812">Transmembrane</keyword>
<keyword evidence="8" id="KW-0472">Membrane</keyword>